<accession>A0A845F1B2</accession>
<dbReference type="Gene3D" id="3.40.50.720">
    <property type="entry name" value="NAD(P)-binding Rossmann-like Domain"/>
    <property type="match status" value="1"/>
</dbReference>
<dbReference type="InterPro" id="IPR001509">
    <property type="entry name" value="Epimerase_deHydtase"/>
</dbReference>
<dbReference type="PANTHER" id="PTHR43000">
    <property type="entry name" value="DTDP-D-GLUCOSE 4,6-DEHYDRATASE-RELATED"/>
    <property type="match status" value="1"/>
</dbReference>
<comment type="similarity">
    <text evidence="1">Belongs to the NAD(P)-dependent epimerase/dehydratase family.</text>
</comment>
<evidence type="ECO:0000313" key="4">
    <source>
        <dbReference type="Proteomes" id="UP000447833"/>
    </source>
</evidence>
<evidence type="ECO:0000256" key="1">
    <source>
        <dbReference type="ARBA" id="ARBA00007637"/>
    </source>
</evidence>
<comment type="caution">
    <text evidence="3">The sequence shown here is derived from an EMBL/GenBank/DDBJ whole genome shotgun (WGS) entry which is preliminary data.</text>
</comment>
<protein>
    <submittedName>
        <fullName evidence="3">NAD-dependent epimerase/dehydratase family protein</fullName>
    </submittedName>
</protein>
<dbReference type="AlphaFoldDB" id="A0A845F1B2"/>
<proteinExistence type="inferred from homology"/>
<dbReference type="Proteomes" id="UP000447833">
    <property type="component" value="Unassembled WGS sequence"/>
</dbReference>
<evidence type="ECO:0000313" key="3">
    <source>
        <dbReference type="EMBL" id="MYL64762.1"/>
    </source>
</evidence>
<gene>
    <name evidence="3" type="ORF">GLW07_15490</name>
</gene>
<reference evidence="3 4" key="1">
    <citation type="submission" date="2019-11" db="EMBL/GenBank/DDBJ databases">
        <title>Genome sequences of 17 halophilic strains isolated from different environments.</title>
        <authorList>
            <person name="Furrow R.E."/>
        </authorList>
    </citation>
    <scope>NUCLEOTIDE SEQUENCE [LARGE SCALE GENOMIC DNA]</scope>
    <source>
        <strain evidence="3 4">22506_14_FS</strain>
    </source>
</reference>
<dbReference type="CDD" id="cd08946">
    <property type="entry name" value="SDR_e"/>
    <property type="match status" value="1"/>
</dbReference>
<dbReference type="EMBL" id="WMEY01000004">
    <property type="protein sequence ID" value="MYL64762.1"/>
    <property type="molecule type" value="Genomic_DNA"/>
</dbReference>
<dbReference type="SUPFAM" id="SSF51735">
    <property type="entry name" value="NAD(P)-binding Rossmann-fold domains"/>
    <property type="match status" value="1"/>
</dbReference>
<feature type="domain" description="NAD-dependent epimerase/dehydratase" evidence="2">
    <location>
        <begin position="4"/>
        <end position="230"/>
    </location>
</feature>
<evidence type="ECO:0000259" key="2">
    <source>
        <dbReference type="Pfam" id="PF01370"/>
    </source>
</evidence>
<sequence length="303" mass="34707">MKKVFITGGLGFIGYHLTDFLLNKGIEVVGIDGKVEERRKPEYEMKEMMLLRNANYKQINSRIEEASLDHLSKDCDTIFHLSSPKVINMKQSSKMIENSLDCTRKVVEASKGKVLVHLSSTEVFGTRYGSITERTPHHPHSNVGKLKSAEEHILLNRKSDIVKILRLPLVYGPWQPSHHVFQHYFLHHKLPLKYEEEGVNAHFDAVYVKDVCESIYQAATRREQSETFNLTSGREGEWQRGVEWCIGDSIDLHGEKKLRCGISNKQCASKLGFTNITSIEEGLHQQRLHTEKMIAFDPSIYLT</sequence>
<dbReference type="RefSeq" id="WP_160920161.1">
    <property type="nucleotide sequence ID" value="NZ_WMEY01000004.1"/>
</dbReference>
<dbReference type="Pfam" id="PF01370">
    <property type="entry name" value="Epimerase"/>
    <property type="match status" value="1"/>
</dbReference>
<organism evidence="3 4">
    <name type="scientific">Guptibacillus hwajinpoensis</name>
    <dbReference type="NCBI Taxonomy" id="208199"/>
    <lineage>
        <taxon>Bacteria</taxon>
        <taxon>Bacillati</taxon>
        <taxon>Bacillota</taxon>
        <taxon>Bacilli</taxon>
        <taxon>Bacillales</taxon>
        <taxon>Guptibacillaceae</taxon>
        <taxon>Guptibacillus</taxon>
    </lineage>
</organism>
<name>A0A845F1B2_9BACL</name>
<dbReference type="InterPro" id="IPR036291">
    <property type="entry name" value="NAD(P)-bd_dom_sf"/>
</dbReference>